<feature type="compositionally biased region" description="Polar residues" evidence="1">
    <location>
        <begin position="477"/>
        <end position="497"/>
    </location>
</feature>
<dbReference type="PROSITE" id="PS50011">
    <property type="entry name" value="PROTEIN_KINASE_DOM"/>
    <property type="match status" value="1"/>
</dbReference>
<evidence type="ECO:0000256" key="1">
    <source>
        <dbReference type="SAM" id="MobiDB-lite"/>
    </source>
</evidence>
<dbReference type="InterPro" id="IPR011009">
    <property type="entry name" value="Kinase-like_dom_sf"/>
</dbReference>
<sequence>MSYCNNQLINAAINKANKLVNFNIYNDIHKRYEFKKQTILSDESLTEKEKSEAIGLLTKTYDADKIRLNEGTKRICEDCNQKCLATAYCEHCIRNYLKANFSNWTSENDNVNNLIQECQMKVIAPHLIPEWIPYDNFQSIRYLTKGGCSEIYTAIWNDGHFIEWDSKKRQLKRIGNQWIVLKRLKNVENANQSWFQEAKSHLIISNKHSNVVQYYGLTRDPSNGNYMLVMQYMNKGLRKHLQQNHKQLKWKEKIQIAVDIIEALLRVHAEKAIHKDLHSGNILFKARFYISDLGFSGPADKPLKSIYGNLPYIAPEVIVEKKYTFKSDIYSIAMLMWEISSGQAPFINYEHNYNLAMDIVNGMRPKIVSGTPLEYENLMKICWDADPSKRLDINTLLGKMDRLNLSYQNRPNELSELEVDDLEIDNFTSSNSSMFTSKLYQFENLPKPKNATKEELKAFYSRSPNFYNVDLSNQKNNTSEISRNNWKNSTSEISKSNQKNEEDIYNNPNLHSEAELIEFELPKDF</sequence>
<evidence type="ECO:0000313" key="3">
    <source>
        <dbReference type="EMBL" id="GBC10771.1"/>
    </source>
</evidence>
<dbReference type="EMBL" id="BEXD01004414">
    <property type="protein sequence ID" value="GBC10771.1"/>
    <property type="molecule type" value="Genomic_DNA"/>
</dbReference>
<evidence type="ECO:0000259" key="2">
    <source>
        <dbReference type="PROSITE" id="PS50011"/>
    </source>
</evidence>
<dbReference type="GO" id="GO:0004674">
    <property type="term" value="F:protein serine/threonine kinase activity"/>
    <property type="evidence" value="ECO:0007669"/>
    <property type="project" value="TreeGrafter"/>
</dbReference>
<organism evidence="3 4">
    <name type="scientific">Rhizophagus clarus</name>
    <dbReference type="NCBI Taxonomy" id="94130"/>
    <lineage>
        <taxon>Eukaryota</taxon>
        <taxon>Fungi</taxon>
        <taxon>Fungi incertae sedis</taxon>
        <taxon>Mucoromycota</taxon>
        <taxon>Glomeromycotina</taxon>
        <taxon>Glomeromycetes</taxon>
        <taxon>Glomerales</taxon>
        <taxon>Glomeraceae</taxon>
        <taxon>Rhizophagus</taxon>
    </lineage>
</organism>
<dbReference type="Proteomes" id="UP000247702">
    <property type="component" value="Unassembled WGS sequence"/>
</dbReference>
<dbReference type="Pfam" id="PF07714">
    <property type="entry name" value="PK_Tyr_Ser-Thr"/>
    <property type="match status" value="1"/>
</dbReference>
<gene>
    <name evidence="3" type="ORF">RclHR1_00990004</name>
</gene>
<dbReference type="GO" id="GO:0005524">
    <property type="term" value="F:ATP binding"/>
    <property type="evidence" value="ECO:0007669"/>
    <property type="project" value="InterPro"/>
</dbReference>
<dbReference type="InterPro" id="IPR000719">
    <property type="entry name" value="Prot_kinase_dom"/>
</dbReference>
<dbReference type="InterPro" id="IPR051681">
    <property type="entry name" value="Ser/Thr_Kinases-Pseudokinases"/>
</dbReference>
<dbReference type="InterPro" id="IPR001245">
    <property type="entry name" value="Ser-Thr/Tyr_kinase_cat_dom"/>
</dbReference>
<dbReference type="SUPFAM" id="SSF56112">
    <property type="entry name" value="Protein kinase-like (PK-like)"/>
    <property type="match status" value="1"/>
</dbReference>
<accession>A0A2Z6S7V7</accession>
<feature type="region of interest" description="Disordered" evidence="1">
    <location>
        <begin position="477"/>
        <end position="505"/>
    </location>
</feature>
<reference evidence="3 4" key="1">
    <citation type="submission" date="2017-11" db="EMBL/GenBank/DDBJ databases">
        <title>The genome of Rhizophagus clarus HR1 reveals common genetic basis of auxotrophy among arbuscular mycorrhizal fungi.</title>
        <authorList>
            <person name="Kobayashi Y."/>
        </authorList>
    </citation>
    <scope>NUCLEOTIDE SEQUENCE [LARGE SCALE GENOMIC DNA]</scope>
    <source>
        <strain evidence="3 4">HR1</strain>
    </source>
</reference>
<evidence type="ECO:0000313" key="4">
    <source>
        <dbReference type="Proteomes" id="UP000247702"/>
    </source>
</evidence>
<feature type="domain" description="Protein kinase" evidence="2">
    <location>
        <begin position="137"/>
        <end position="403"/>
    </location>
</feature>
<dbReference type="PANTHER" id="PTHR44329">
    <property type="entry name" value="SERINE/THREONINE-PROTEIN KINASE TNNI3K-RELATED"/>
    <property type="match status" value="1"/>
</dbReference>
<name>A0A2Z6S7V7_9GLOM</name>
<comment type="caution">
    <text evidence="3">The sequence shown here is derived from an EMBL/GenBank/DDBJ whole genome shotgun (WGS) entry which is preliminary data.</text>
</comment>
<dbReference type="Gene3D" id="1.10.510.10">
    <property type="entry name" value="Transferase(Phosphotransferase) domain 1"/>
    <property type="match status" value="1"/>
</dbReference>
<keyword evidence="4" id="KW-1185">Reference proteome</keyword>
<protein>
    <recommendedName>
        <fullName evidence="2">Protein kinase domain-containing protein</fullName>
    </recommendedName>
</protein>
<dbReference type="AlphaFoldDB" id="A0A2Z6S7V7"/>
<proteinExistence type="predicted"/>